<reference evidence="4" key="3">
    <citation type="submission" date="2025-09" db="UniProtKB">
        <authorList>
            <consortium name="Ensembl"/>
        </authorList>
    </citation>
    <scope>IDENTIFICATION</scope>
</reference>
<proteinExistence type="inferred from homology"/>
<dbReference type="InterPro" id="IPR026512">
    <property type="entry name" value="RGS7BP/RGS9BP"/>
</dbReference>
<dbReference type="Ensembl" id="ENSCSET00000002277.1">
    <property type="protein sequence ID" value="ENSCSEP00000002237.1"/>
    <property type="gene ID" value="ENSCSEG00000001488.1"/>
</dbReference>
<evidence type="ECO:0000256" key="1">
    <source>
        <dbReference type="ARBA" id="ARBA00007457"/>
    </source>
</evidence>
<name>A0A3P8UIM6_CYNSE</name>
<organism evidence="4 5">
    <name type="scientific">Cynoglossus semilaevis</name>
    <name type="common">Tongue sole</name>
    <dbReference type="NCBI Taxonomy" id="244447"/>
    <lineage>
        <taxon>Eukaryota</taxon>
        <taxon>Metazoa</taxon>
        <taxon>Chordata</taxon>
        <taxon>Craniata</taxon>
        <taxon>Vertebrata</taxon>
        <taxon>Euteleostomi</taxon>
        <taxon>Actinopterygii</taxon>
        <taxon>Neopterygii</taxon>
        <taxon>Teleostei</taxon>
        <taxon>Neoteleostei</taxon>
        <taxon>Acanthomorphata</taxon>
        <taxon>Carangaria</taxon>
        <taxon>Pleuronectiformes</taxon>
        <taxon>Pleuronectoidei</taxon>
        <taxon>Cynoglossidae</taxon>
        <taxon>Cynoglossinae</taxon>
        <taxon>Cynoglossus</taxon>
    </lineage>
</organism>
<dbReference type="PANTHER" id="PTHR21029">
    <property type="entry name" value="R-SEVEN BINDING PROTEIN (R7BP) HOMOLOG"/>
    <property type="match status" value="1"/>
</dbReference>
<evidence type="ECO:0000313" key="4">
    <source>
        <dbReference type="Ensembl" id="ENSCSEP00000002237.1"/>
    </source>
</evidence>
<dbReference type="GeneTree" id="ENSGT00940000153725"/>
<keyword evidence="5" id="KW-1185">Reference proteome</keyword>
<dbReference type="RefSeq" id="XP_008322851.1">
    <property type="nucleotide sequence ID" value="XM_008324629.3"/>
</dbReference>
<reference evidence="4" key="2">
    <citation type="submission" date="2025-08" db="UniProtKB">
        <authorList>
            <consortium name="Ensembl"/>
        </authorList>
    </citation>
    <scope>IDENTIFICATION</scope>
</reference>
<dbReference type="InParanoid" id="A0A3P8UIM6"/>
<protein>
    <submittedName>
        <fullName evidence="4">Regulator of G protein signaling 7 binding protein b</fullName>
    </submittedName>
</protein>
<keyword evidence="2" id="KW-0734">Signal transduction inhibitor</keyword>
<comment type="similarity">
    <text evidence="1">Belongs to the RGS7BP/RGS9BP family.</text>
</comment>
<dbReference type="AlphaFoldDB" id="A0A3P8UIM6"/>
<feature type="compositionally biased region" description="Low complexity" evidence="3">
    <location>
        <begin position="14"/>
        <end position="24"/>
    </location>
</feature>
<dbReference type="OrthoDB" id="9876293at2759"/>
<dbReference type="OMA" id="QTRSKGC"/>
<dbReference type="Proteomes" id="UP000265120">
    <property type="component" value="Chromosome 14"/>
</dbReference>
<dbReference type="GO" id="GO:0009968">
    <property type="term" value="P:negative regulation of signal transduction"/>
    <property type="evidence" value="ECO:0007669"/>
    <property type="project" value="UniProtKB-KW"/>
</dbReference>
<evidence type="ECO:0000256" key="2">
    <source>
        <dbReference type="ARBA" id="ARBA00022700"/>
    </source>
</evidence>
<sequence>MCSAPCGRKKRIRSAGSSSIFSSSVNRGGGGEQEERRESGEEAVDSSRMTVQEFNTLVALYREQVISIGEISADCPSLRAQMQQTRSRGCSMAREAHHDLALVSLSGLEDGELPPEICRLFIQLQCCLEMFITEMLKSMCLLGVLQLHRKRTYSEPKLDLRLDESSDIPFLEERSSSPMDFPTEQWLMGNDIENIERDMRDMRNLLSKLRDTMPLPLKNQDDSSLLNLTPPPLVRLRKRRFPGLCCVVSG</sequence>
<reference evidence="4 5" key="1">
    <citation type="journal article" date="2014" name="Nat. Genet.">
        <title>Whole-genome sequence of a flatfish provides insights into ZW sex chromosome evolution and adaptation to a benthic lifestyle.</title>
        <authorList>
            <person name="Chen S."/>
            <person name="Zhang G."/>
            <person name="Shao C."/>
            <person name="Huang Q."/>
            <person name="Liu G."/>
            <person name="Zhang P."/>
            <person name="Song W."/>
            <person name="An N."/>
            <person name="Chalopin D."/>
            <person name="Volff J.N."/>
            <person name="Hong Y."/>
            <person name="Li Q."/>
            <person name="Sha Z."/>
            <person name="Zhou H."/>
            <person name="Xie M."/>
            <person name="Yu Q."/>
            <person name="Liu Y."/>
            <person name="Xiang H."/>
            <person name="Wang N."/>
            <person name="Wu K."/>
            <person name="Yang C."/>
            <person name="Zhou Q."/>
            <person name="Liao X."/>
            <person name="Yang L."/>
            <person name="Hu Q."/>
            <person name="Zhang J."/>
            <person name="Meng L."/>
            <person name="Jin L."/>
            <person name="Tian Y."/>
            <person name="Lian J."/>
            <person name="Yang J."/>
            <person name="Miao G."/>
            <person name="Liu S."/>
            <person name="Liang Z."/>
            <person name="Yan F."/>
            <person name="Li Y."/>
            <person name="Sun B."/>
            <person name="Zhang H."/>
            <person name="Zhang J."/>
            <person name="Zhu Y."/>
            <person name="Du M."/>
            <person name="Zhao Y."/>
            <person name="Schartl M."/>
            <person name="Tang Q."/>
            <person name="Wang J."/>
        </authorList>
    </citation>
    <scope>NUCLEOTIDE SEQUENCE</scope>
</reference>
<dbReference type="KEGG" id="csem:103389278"/>
<dbReference type="GeneID" id="103389278"/>
<evidence type="ECO:0000256" key="3">
    <source>
        <dbReference type="SAM" id="MobiDB-lite"/>
    </source>
</evidence>
<dbReference type="STRING" id="244447.ENSCSEP00000002237"/>
<accession>A0A3P8UIM6</accession>
<evidence type="ECO:0000313" key="5">
    <source>
        <dbReference type="Proteomes" id="UP000265120"/>
    </source>
</evidence>
<feature type="region of interest" description="Disordered" evidence="3">
    <location>
        <begin position="1"/>
        <end position="47"/>
    </location>
</feature>